<dbReference type="Proteomes" id="UP001396334">
    <property type="component" value="Unassembled WGS sequence"/>
</dbReference>
<proteinExistence type="inferred from homology"/>
<dbReference type="InterPro" id="IPR045023">
    <property type="entry name" value="FATA/B"/>
</dbReference>
<keyword evidence="6" id="KW-0378">Hydrolase</keyword>
<keyword evidence="6" id="KW-0276">Fatty acid metabolism</keyword>
<evidence type="ECO:0000259" key="7">
    <source>
        <dbReference type="Pfam" id="PF01643"/>
    </source>
</evidence>
<comment type="function">
    <text evidence="6">Plays an essential role in chain termination during de novo fatty acid synthesis.</text>
</comment>
<dbReference type="Gene3D" id="3.10.129.10">
    <property type="entry name" value="Hotdog Thioesterase"/>
    <property type="match status" value="1"/>
</dbReference>
<dbReference type="PANTHER" id="PTHR31727">
    <property type="entry name" value="OLEOYL-ACYL CARRIER PROTEIN THIOESTERASE 1, CHLOROPLASTIC"/>
    <property type="match status" value="1"/>
</dbReference>
<comment type="similarity">
    <text evidence="2 6">Belongs to the acyl-ACP thioesterase family.</text>
</comment>
<keyword evidence="6" id="KW-0443">Lipid metabolism</keyword>
<evidence type="ECO:0000256" key="3">
    <source>
        <dbReference type="ARBA" id="ARBA00022528"/>
    </source>
</evidence>
<comment type="caution">
    <text evidence="8">The sequence shown here is derived from an EMBL/GenBank/DDBJ whole genome shotgun (WGS) entry which is preliminary data.</text>
</comment>
<dbReference type="EMBL" id="JBBPBN010000010">
    <property type="protein sequence ID" value="KAK9030741.1"/>
    <property type="molecule type" value="Genomic_DNA"/>
</dbReference>
<keyword evidence="6" id="KW-0444">Lipid biosynthesis</keyword>
<name>A0ABR2T0E2_9ROSI</name>
<protein>
    <recommendedName>
        <fullName evidence="6">Acyl-[acyl-carrier-protein] hydrolase</fullName>
        <ecNumber evidence="6">3.1.2.-</ecNumber>
    </recommendedName>
</protein>
<reference evidence="8 9" key="1">
    <citation type="journal article" date="2024" name="G3 (Bethesda)">
        <title>Genome assembly of Hibiscus sabdariffa L. provides insights into metabolisms of medicinal natural products.</title>
        <authorList>
            <person name="Kim T."/>
        </authorList>
    </citation>
    <scope>NUCLEOTIDE SEQUENCE [LARGE SCALE GENOMIC DNA]</scope>
    <source>
        <strain evidence="8">TK-2024</strain>
        <tissue evidence="8">Old leaves</tissue>
    </source>
</reference>
<keyword evidence="6" id="KW-0275">Fatty acid biosynthesis</keyword>
<evidence type="ECO:0000313" key="8">
    <source>
        <dbReference type="EMBL" id="KAK9030741.1"/>
    </source>
</evidence>
<evidence type="ECO:0000256" key="1">
    <source>
        <dbReference type="ARBA" id="ARBA00004229"/>
    </source>
</evidence>
<sequence length="183" mass="20653">MVAYTISPLTSCLPWNRPKLRTAGNNKSFGVGVKPPKSTKVAASWKPDPHKMHDILDGRMVAEGIVFQQELVVRSFDVNGDSKMSLVALANYLQDTSLNHLERIGLLSDGFSTWEMSTRDLIWVFYKMDIAIHRYPCCSESDNSANGNDEGLIEVEHSLRLHNGLELVRGRTLWYPKHPQQLS</sequence>
<keyword evidence="4 6" id="KW-0934">Plastid</keyword>
<dbReference type="InterPro" id="IPR029069">
    <property type="entry name" value="HotDog_dom_sf"/>
</dbReference>
<comment type="subcellular location">
    <subcellularLocation>
        <location evidence="1 6">Plastid</location>
        <location evidence="1 6">Chloroplast</location>
    </subcellularLocation>
</comment>
<keyword evidence="9" id="KW-1185">Reference proteome</keyword>
<evidence type="ECO:0000256" key="5">
    <source>
        <dbReference type="ARBA" id="ARBA00022946"/>
    </source>
</evidence>
<feature type="domain" description="Acyl-ACP thioesterase N-terminal hotdog" evidence="7">
    <location>
        <begin position="65"/>
        <end position="140"/>
    </location>
</feature>
<gene>
    <name evidence="8" type="ORF">V6N11_032154</name>
</gene>
<evidence type="ECO:0000256" key="4">
    <source>
        <dbReference type="ARBA" id="ARBA00022640"/>
    </source>
</evidence>
<evidence type="ECO:0000256" key="6">
    <source>
        <dbReference type="RuleBase" id="RU363096"/>
    </source>
</evidence>
<dbReference type="InterPro" id="IPR002864">
    <property type="entry name" value="Acyl-ACP_thioesterase_NHD"/>
</dbReference>
<dbReference type="Pfam" id="PF01643">
    <property type="entry name" value="Acyl-ACP_TE"/>
    <property type="match status" value="1"/>
</dbReference>
<keyword evidence="3 6" id="KW-0150">Chloroplast</keyword>
<dbReference type="PANTHER" id="PTHR31727:SF9">
    <property type="entry name" value="ACYL-[ACYL-CARRIER-PROTEIN] HYDROLASE"/>
    <property type="match status" value="1"/>
</dbReference>
<organism evidence="8 9">
    <name type="scientific">Hibiscus sabdariffa</name>
    <name type="common">roselle</name>
    <dbReference type="NCBI Taxonomy" id="183260"/>
    <lineage>
        <taxon>Eukaryota</taxon>
        <taxon>Viridiplantae</taxon>
        <taxon>Streptophyta</taxon>
        <taxon>Embryophyta</taxon>
        <taxon>Tracheophyta</taxon>
        <taxon>Spermatophyta</taxon>
        <taxon>Magnoliopsida</taxon>
        <taxon>eudicotyledons</taxon>
        <taxon>Gunneridae</taxon>
        <taxon>Pentapetalae</taxon>
        <taxon>rosids</taxon>
        <taxon>malvids</taxon>
        <taxon>Malvales</taxon>
        <taxon>Malvaceae</taxon>
        <taxon>Malvoideae</taxon>
        <taxon>Hibiscus</taxon>
    </lineage>
</organism>
<keyword evidence="5" id="KW-0809">Transit peptide</keyword>
<dbReference type="SUPFAM" id="SSF54637">
    <property type="entry name" value="Thioesterase/thiol ester dehydrase-isomerase"/>
    <property type="match status" value="1"/>
</dbReference>
<accession>A0ABR2T0E2</accession>
<evidence type="ECO:0000313" key="9">
    <source>
        <dbReference type="Proteomes" id="UP001396334"/>
    </source>
</evidence>
<dbReference type="EC" id="3.1.2.-" evidence="6"/>
<evidence type="ECO:0000256" key="2">
    <source>
        <dbReference type="ARBA" id="ARBA00006500"/>
    </source>
</evidence>